<evidence type="ECO:0000256" key="4">
    <source>
        <dbReference type="ARBA" id="ARBA00023136"/>
    </source>
</evidence>
<comment type="subcellular location">
    <subcellularLocation>
        <location evidence="1">Membrane</location>
        <topology evidence="1">Multi-pass membrane protein</topology>
    </subcellularLocation>
</comment>
<evidence type="ECO:0000256" key="1">
    <source>
        <dbReference type="ARBA" id="ARBA00004141"/>
    </source>
</evidence>
<comment type="caution">
    <text evidence="8">The sequence shown here is derived from an EMBL/GenBank/DDBJ whole genome shotgun (WGS) entry which is preliminary data.</text>
</comment>
<feature type="transmembrane region" description="Helical" evidence="6">
    <location>
        <begin position="73"/>
        <end position="97"/>
    </location>
</feature>
<dbReference type="PANTHER" id="PTHR33048">
    <property type="entry name" value="PTH11-LIKE INTEGRAL MEMBRANE PROTEIN (AFU_ORTHOLOGUE AFUA_5G11245)"/>
    <property type="match status" value="1"/>
</dbReference>
<gene>
    <name evidence="8" type="ORF">SLS62_008237</name>
</gene>
<evidence type="ECO:0000313" key="8">
    <source>
        <dbReference type="EMBL" id="KAK7749268.1"/>
    </source>
</evidence>
<feature type="transmembrane region" description="Helical" evidence="6">
    <location>
        <begin position="117"/>
        <end position="139"/>
    </location>
</feature>
<dbReference type="EMBL" id="JAKJXP020000075">
    <property type="protein sequence ID" value="KAK7749268.1"/>
    <property type="molecule type" value="Genomic_DNA"/>
</dbReference>
<sequence>MAPPFYLIATRQEYDLYGPALRPPEGVEPNFDNPPNGNLLATTVIYISVALVTIFVFVRLLAKVVSRDRFSCVDIMVTLSYVAFVSTVVYMPLVALVKAAILMEWISIFLPLGTRGWFFWVSQVVIGIIAVWAILALILTNVSCTPYQLNWDPLLEGNCLFDFKNLTLASAVINLGLDLVPLILPQRIIWGLSLSFTKKLGVSIIFLVGLV</sequence>
<dbReference type="AlphaFoldDB" id="A0AAN9YL49"/>
<dbReference type="GO" id="GO:0016020">
    <property type="term" value="C:membrane"/>
    <property type="evidence" value="ECO:0007669"/>
    <property type="project" value="UniProtKB-SubCell"/>
</dbReference>
<dbReference type="Pfam" id="PF20684">
    <property type="entry name" value="Fung_rhodopsin"/>
    <property type="match status" value="1"/>
</dbReference>
<dbReference type="InterPro" id="IPR052337">
    <property type="entry name" value="SAT4-like"/>
</dbReference>
<accession>A0AAN9YL49</accession>
<evidence type="ECO:0000256" key="6">
    <source>
        <dbReference type="SAM" id="Phobius"/>
    </source>
</evidence>
<keyword evidence="3 6" id="KW-1133">Transmembrane helix</keyword>
<dbReference type="InterPro" id="IPR049326">
    <property type="entry name" value="Rhodopsin_dom_fungi"/>
</dbReference>
<keyword evidence="4 6" id="KW-0472">Membrane</keyword>
<evidence type="ECO:0000256" key="5">
    <source>
        <dbReference type="ARBA" id="ARBA00038359"/>
    </source>
</evidence>
<evidence type="ECO:0000259" key="7">
    <source>
        <dbReference type="Pfam" id="PF20684"/>
    </source>
</evidence>
<protein>
    <recommendedName>
        <fullName evidence="7">Rhodopsin domain-containing protein</fullName>
    </recommendedName>
</protein>
<dbReference type="PANTHER" id="PTHR33048:SF47">
    <property type="entry name" value="INTEGRAL MEMBRANE PROTEIN-RELATED"/>
    <property type="match status" value="1"/>
</dbReference>
<reference evidence="8 9" key="1">
    <citation type="submission" date="2024-02" db="EMBL/GenBank/DDBJ databases">
        <title>De novo assembly and annotation of 12 fungi associated with fruit tree decline syndrome in Ontario, Canada.</title>
        <authorList>
            <person name="Sulman M."/>
            <person name="Ellouze W."/>
            <person name="Ilyukhin E."/>
        </authorList>
    </citation>
    <scope>NUCLEOTIDE SEQUENCE [LARGE SCALE GENOMIC DNA]</scope>
    <source>
        <strain evidence="8 9">M11/M66-122</strain>
    </source>
</reference>
<comment type="similarity">
    <text evidence="5">Belongs to the SAT4 family.</text>
</comment>
<name>A0AAN9YL49_9PEZI</name>
<organism evidence="8 9">
    <name type="scientific">Diatrype stigma</name>
    <dbReference type="NCBI Taxonomy" id="117547"/>
    <lineage>
        <taxon>Eukaryota</taxon>
        <taxon>Fungi</taxon>
        <taxon>Dikarya</taxon>
        <taxon>Ascomycota</taxon>
        <taxon>Pezizomycotina</taxon>
        <taxon>Sordariomycetes</taxon>
        <taxon>Xylariomycetidae</taxon>
        <taxon>Xylariales</taxon>
        <taxon>Diatrypaceae</taxon>
        <taxon>Diatrype</taxon>
    </lineage>
</organism>
<feature type="transmembrane region" description="Helical" evidence="6">
    <location>
        <begin position="39"/>
        <end position="61"/>
    </location>
</feature>
<evidence type="ECO:0000256" key="2">
    <source>
        <dbReference type="ARBA" id="ARBA00022692"/>
    </source>
</evidence>
<evidence type="ECO:0000256" key="3">
    <source>
        <dbReference type="ARBA" id="ARBA00022989"/>
    </source>
</evidence>
<feature type="domain" description="Rhodopsin" evidence="7">
    <location>
        <begin position="79"/>
        <end position="210"/>
    </location>
</feature>
<proteinExistence type="inferred from homology"/>
<dbReference type="Proteomes" id="UP001320420">
    <property type="component" value="Unassembled WGS sequence"/>
</dbReference>
<keyword evidence="9" id="KW-1185">Reference proteome</keyword>
<evidence type="ECO:0000313" key="9">
    <source>
        <dbReference type="Proteomes" id="UP001320420"/>
    </source>
</evidence>
<keyword evidence="2 6" id="KW-0812">Transmembrane</keyword>